<name>A0ACB9BGF2_CICIN</name>
<evidence type="ECO:0000313" key="1">
    <source>
        <dbReference type="EMBL" id="KAI3721014.1"/>
    </source>
</evidence>
<accession>A0ACB9BGF2</accession>
<comment type="caution">
    <text evidence="1">The sequence shown here is derived from an EMBL/GenBank/DDBJ whole genome shotgun (WGS) entry which is preliminary data.</text>
</comment>
<organism evidence="1 2">
    <name type="scientific">Cichorium intybus</name>
    <name type="common">Chicory</name>
    <dbReference type="NCBI Taxonomy" id="13427"/>
    <lineage>
        <taxon>Eukaryota</taxon>
        <taxon>Viridiplantae</taxon>
        <taxon>Streptophyta</taxon>
        <taxon>Embryophyta</taxon>
        <taxon>Tracheophyta</taxon>
        <taxon>Spermatophyta</taxon>
        <taxon>Magnoliopsida</taxon>
        <taxon>eudicotyledons</taxon>
        <taxon>Gunneridae</taxon>
        <taxon>Pentapetalae</taxon>
        <taxon>asterids</taxon>
        <taxon>campanulids</taxon>
        <taxon>Asterales</taxon>
        <taxon>Asteraceae</taxon>
        <taxon>Cichorioideae</taxon>
        <taxon>Cichorieae</taxon>
        <taxon>Cichoriinae</taxon>
        <taxon>Cichorium</taxon>
    </lineage>
</organism>
<reference evidence="1 2" key="2">
    <citation type="journal article" date="2022" name="Mol. Ecol. Resour.">
        <title>The genomes of chicory, endive, great burdock and yacon provide insights into Asteraceae paleo-polyploidization history and plant inulin production.</title>
        <authorList>
            <person name="Fan W."/>
            <person name="Wang S."/>
            <person name="Wang H."/>
            <person name="Wang A."/>
            <person name="Jiang F."/>
            <person name="Liu H."/>
            <person name="Zhao H."/>
            <person name="Xu D."/>
            <person name="Zhang Y."/>
        </authorList>
    </citation>
    <scope>NUCLEOTIDE SEQUENCE [LARGE SCALE GENOMIC DNA]</scope>
    <source>
        <strain evidence="2">cv. Punajuju</strain>
        <tissue evidence="1">Leaves</tissue>
    </source>
</reference>
<evidence type="ECO:0000313" key="2">
    <source>
        <dbReference type="Proteomes" id="UP001055811"/>
    </source>
</evidence>
<keyword evidence="2" id="KW-1185">Reference proteome</keyword>
<sequence>MKSNGEINSNRSLQTDSVFKIEGEPHLPNLDSRDGISIAMEDIGTCQVWTMRYSLKFWPNNKSRMYLLENTEVLRTRYIKLSDQQRLIEKNEKEKSGVGTLSDSDVMNKCCMVLLIQHKVGVSIAEDNKRKCGV</sequence>
<proteinExistence type="predicted"/>
<protein>
    <submittedName>
        <fullName evidence="1">Uncharacterized protein</fullName>
    </submittedName>
</protein>
<reference evidence="2" key="1">
    <citation type="journal article" date="2022" name="Mol. Ecol. Resour.">
        <title>The genomes of chicory, endive, great burdock and yacon provide insights into Asteraceae palaeo-polyploidization history and plant inulin production.</title>
        <authorList>
            <person name="Fan W."/>
            <person name="Wang S."/>
            <person name="Wang H."/>
            <person name="Wang A."/>
            <person name="Jiang F."/>
            <person name="Liu H."/>
            <person name="Zhao H."/>
            <person name="Xu D."/>
            <person name="Zhang Y."/>
        </authorList>
    </citation>
    <scope>NUCLEOTIDE SEQUENCE [LARGE SCALE GENOMIC DNA]</scope>
    <source>
        <strain evidence="2">cv. Punajuju</strain>
    </source>
</reference>
<gene>
    <name evidence="1" type="ORF">L2E82_32016</name>
</gene>
<dbReference type="Proteomes" id="UP001055811">
    <property type="component" value="Linkage Group LG06"/>
</dbReference>
<dbReference type="EMBL" id="CM042014">
    <property type="protein sequence ID" value="KAI3721014.1"/>
    <property type="molecule type" value="Genomic_DNA"/>
</dbReference>